<proteinExistence type="predicted"/>
<dbReference type="PANTHER" id="PTHR22916:SF3">
    <property type="entry name" value="UDP-GLCNAC:BETAGAL BETA-1,3-N-ACETYLGLUCOSAMINYLTRANSFERASE-LIKE PROTEIN 1"/>
    <property type="match status" value="1"/>
</dbReference>
<name>A0A3E2NMP6_9SPHI</name>
<accession>A0A3E2NMP6</accession>
<dbReference type="AlphaFoldDB" id="A0A3E2NMP6"/>
<gene>
    <name evidence="2" type="ORF">DYU05_16530</name>
</gene>
<protein>
    <submittedName>
        <fullName evidence="2">Glycosyltransferase</fullName>
    </submittedName>
</protein>
<keyword evidence="3" id="KW-1185">Reference proteome</keyword>
<dbReference type="CDD" id="cd06433">
    <property type="entry name" value="GT_2_WfgS_like"/>
    <property type="match status" value="1"/>
</dbReference>
<dbReference type="InterPro" id="IPR029044">
    <property type="entry name" value="Nucleotide-diphossugar_trans"/>
</dbReference>
<feature type="domain" description="Glycosyltransferase 2-like" evidence="1">
    <location>
        <begin position="14"/>
        <end position="163"/>
    </location>
</feature>
<evidence type="ECO:0000313" key="2">
    <source>
        <dbReference type="EMBL" id="RFZ82223.1"/>
    </source>
</evidence>
<reference evidence="2 3" key="1">
    <citation type="submission" date="2018-08" db="EMBL/GenBank/DDBJ databases">
        <title>Mucilaginibacter terrae sp. nov., isolated from manganese diggings.</title>
        <authorList>
            <person name="Huang Y."/>
            <person name="Zhou Z."/>
        </authorList>
    </citation>
    <scope>NUCLEOTIDE SEQUENCE [LARGE SCALE GENOMIC DNA]</scope>
    <source>
        <strain evidence="2 3">ZH6</strain>
    </source>
</reference>
<comment type="caution">
    <text evidence="2">The sequence shown here is derived from an EMBL/GenBank/DDBJ whole genome shotgun (WGS) entry which is preliminary data.</text>
</comment>
<dbReference type="Pfam" id="PF00535">
    <property type="entry name" value="Glycos_transf_2"/>
    <property type="match status" value="1"/>
</dbReference>
<dbReference type="Gene3D" id="3.90.550.10">
    <property type="entry name" value="Spore Coat Polysaccharide Biosynthesis Protein SpsA, Chain A"/>
    <property type="match status" value="1"/>
</dbReference>
<dbReference type="OrthoDB" id="9788101at2"/>
<evidence type="ECO:0000313" key="3">
    <source>
        <dbReference type="Proteomes" id="UP000260823"/>
    </source>
</evidence>
<dbReference type="PANTHER" id="PTHR22916">
    <property type="entry name" value="GLYCOSYLTRANSFERASE"/>
    <property type="match status" value="1"/>
</dbReference>
<organism evidence="2 3">
    <name type="scientific">Mucilaginibacter terrenus</name>
    <dbReference type="NCBI Taxonomy" id="2482727"/>
    <lineage>
        <taxon>Bacteria</taxon>
        <taxon>Pseudomonadati</taxon>
        <taxon>Bacteroidota</taxon>
        <taxon>Sphingobacteriia</taxon>
        <taxon>Sphingobacteriales</taxon>
        <taxon>Sphingobacteriaceae</taxon>
        <taxon>Mucilaginibacter</taxon>
    </lineage>
</organism>
<dbReference type="EMBL" id="QWDE01000003">
    <property type="protein sequence ID" value="RFZ82223.1"/>
    <property type="molecule type" value="Genomic_DNA"/>
</dbReference>
<dbReference type="RefSeq" id="WP_117384247.1">
    <property type="nucleotide sequence ID" value="NZ_QWDE01000003.1"/>
</dbReference>
<sequence length="255" mass="29197">MKNLILTVHQIKITVVTVCFNAEDTVERTIKSVLVQRYQNIEYIIIDGASTDDTMAIVNRYSEHISIVVSEPDGGIYDAMNKGIALATGDFIGMLNADDVFADENVLADIAHTFENTYTDAIYADLTYLKLNGEVFRKWKSGEYVQGLFNKGWMPPHPTFYCKRQLYSTYGNYDQRFGSAADYELMLRFVHLKQISITYIPRVFIYMLVGGISNATLLQRLKALVLDYKAMSRNNLRNRLLALVLKRTTKLRQFI</sequence>
<dbReference type="GO" id="GO:0016758">
    <property type="term" value="F:hexosyltransferase activity"/>
    <property type="evidence" value="ECO:0007669"/>
    <property type="project" value="UniProtKB-ARBA"/>
</dbReference>
<dbReference type="SUPFAM" id="SSF53448">
    <property type="entry name" value="Nucleotide-diphospho-sugar transferases"/>
    <property type="match status" value="1"/>
</dbReference>
<keyword evidence="2" id="KW-0808">Transferase</keyword>
<dbReference type="InterPro" id="IPR001173">
    <property type="entry name" value="Glyco_trans_2-like"/>
</dbReference>
<evidence type="ECO:0000259" key="1">
    <source>
        <dbReference type="Pfam" id="PF00535"/>
    </source>
</evidence>
<dbReference type="Proteomes" id="UP000260823">
    <property type="component" value="Unassembled WGS sequence"/>
</dbReference>